<protein>
    <recommendedName>
        <fullName evidence="2">DUF6533 domain-containing protein</fullName>
    </recommendedName>
</protein>
<dbReference type="EMBL" id="JACGCI010000038">
    <property type="protein sequence ID" value="KAF6753585.1"/>
    <property type="molecule type" value="Genomic_DNA"/>
</dbReference>
<keyword evidence="4" id="KW-1185">Reference proteome</keyword>
<evidence type="ECO:0000256" key="1">
    <source>
        <dbReference type="SAM" id="Phobius"/>
    </source>
</evidence>
<name>A0A8H6HUS4_9AGAR</name>
<keyword evidence="1" id="KW-0472">Membrane</keyword>
<dbReference type="Proteomes" id="UP000521943">
    <property type="component" value="Unassembled WGS sequence"/>
</dbReference>
<keyword evidence="1" id="KW-1133">Transmembrane helix</keyword>
<sequence>MHYGQVARSTALLYYYLTTVDEEVANIWPQPSYKLGKILFLVSRYANIGRIALDIPSLPLYITTTLKSCNAVNRAFQTFVVIGVNFPEAILWIIIYALLGGRPRHLVILLGVYLAFTIPIQVLQGMAFSLEDAVPLTQLQTEMGYLCSWWSGTRSEQLYIYVTYLSFARTILFMTVAVATIVVRFRKQQNALLRVITREGGLYYLSACALNFFNGLSKLSPPVIPDSYHIINHLRLIFIPVLADRLLLKMQYTDGLGTRADMSTLIFEPRGEDVQESVDVRFVEDTNSTDSKS</sequence>
<dbReference type="Pfam" id="PF20151">
    <property type="entry name" value="DUF6533"/>
    <property type="match status" value="1"/>
</dbReference>
<dbReference type="AlphaFoldDB" id="A0A8H6HUS4"/>
<gene>
    <name evidence="3" type="ORF">DFP72DRAFT_900916</name>
</gene>
<evidence type="ECO:0000313" key="4">
    <source>
        <dbReference type="Proteomes" id="UP000521943"/>
    </source>
</evidence>
<comment type="caution">
    <text evidence="3">The sequence shown here is derived from an EMBL/GenBank/DDBJ whole genome shotgun (WGS) entry which is preliminary data.</text>
</comment>
<accession>A0A8H6HUS4</accession>
<evidence type="ECO:0000259" key="2">
    <source>
        <dbReference type="Pfam" id="PF20151"/>
    </source>
</evidence>
<organism evidence="3 4">
    <name type="scientific">Ephemerocybe angulata</name>
    <dbReference type="NCBI Taxonomy" id="980116"/>
    <lineage>
        <taxon>Eukaryota</taxon>
        <taxon>Fungi</taxon>
        <taxon>Dikarya</taxon>
        <taxon>Basidiomycota</taxon>
        <taxon>Agaricomycotina</taxon>
        <taxon>Agaricomycetes</taxon>
        <taxon>Agaricomycetidae</taxon>
        <taxon>Agaricales</taxon>
        <taxon>Agaricineae</taxon>
        <taxon>Psathyrellaceae</taxon>
        <taxon>Ephemerocybe</taxon>
    </lineage>
</organism>
<dbReference type="InterPro" id="IPR045340">
    <property type="entry name" value="DUF6533"/>
</dbReference>
<feature type="transmembrane region" description="Helical" evidence="1">
    <location>
        <begin position="75"/>
        <end position="99"/>
    </location>
</feature>
<reference evidence="3 4" key="1">
    <citation type="submission" date="2020-07" db="EMBL/GenBank/DDBJ databases">
        <title>Comparative genomics of pyrophilous fungi reveals a link between fire events and developmental genes.</title>
        <authorList>
            <consortium name="DOE Joint Genome Institute"/>
            <person name="Steindorff A.S."/>
            <person name="Carver A."/>
            <person name="Calhoun S."/>
            <person name="Stillman K."/>
            <person name="Liu H."/>
            <person name="Lipzen A."/>
            <person name="Pangilinan J."/>
            <person name="Labutti K."/>
            <person name="Bruns T.D."/>
            <person name="Grigoriev I.V."/>
        </authorList>
    </citation>
    <scope>NUCLEOTIDE SEQUENCE [LARGE SCALE GENOMIC DNA]</scope>
    <source>
        <strain evidence="3 4">CBS 144469</strain>
    </source>
</reference>
<keyword evidence="1" id="KW-0812">Transmembrane</keyword>
<evidence type="ECO:0000313" key="3">
    <source>
        <dbReference type="EMBL" id="KAF6753585.1"/>
    </source>
</evidence>
<feature type="transmembrane region" description="Helical" evidence="1">
    <location>
        <begin position="158"/>
        <end position="183"/>
    </location>
</feature>
<feature type="domain" description="DUF6533" evidence="2">
    <location>
        <begin position="3"/>
        <end position="46"/>
    </location>
</feature>
<proteinExistence type="predicted"/>
<feature type="transmembrane region" description="Helical" evidence="1">
    <location>
        <begin position="106"/>
        <end position="127"/>
    </location>
</feature>